<feature type="transmembrane region" description="Helical" evidence="1">
    <location>
        <begin position="90"/>
        <end position="112"/>
    </location>
</feature>
<sequence length="234" mass="25958">MFHLIKYELRGKLLTILGICLTVIIGNLFLMTKVDSWQIGAPVLSGFLGGGALVVICIASLTLMSDYLYDDQGYLLFTLPQSGVSIMASRLITAVIQISIVMIVSVSMFCLLDQGRLLNAILQQVEIHELLFFILMHLWTIVSTLTFMYFCMVVGRIALKGKKVGKIGSFIIFFLLSIARTGLSVAIANLFPQMVQIHSVTIMTMNVGSMIFDIITFGILFMATSYLLEHKVDL</sequence>
<dbReference type="EMBL" id="AKVJ01000076">
    <property type="protein sequence ID" value="EIW15563.1"/>
    <property type="molecule type" value="Genomic_DNA"/>
</dbReference>
<comment type="caution">
    <text evidence="2">The sequence shown here is derived from an EMBL/GenBank/DDBJ whole genome shotgun (WGS) entry which is preliminary data.</text>
</comment>
<proteinExistence type="predicted"/>
<keyword evidence="1" id="KW-0812">Transmembrane</keyword>
<feature type="transmembrane region" description="Helical" evidence="1">
    <location>
        <begin position="167"/>
        <end position="187"/>
    </location>
</feature>
<feature type="transmembrane region" description="Helical" evidence="1">
    <location>
        <begin position="43"/>
        <end position="69"/>
    </location>
</feature>
<feature type="transmembrane region" description="Helical" evidence="1">
    <location>
        <begin position="207"/>
        <end position="228"/>
    </location>
</feature>
<dbReference type="OrthoDB" id="9816138at2"/>
<reference evidence="2 3" key="1">
    <citation type="journal article" date="2012" name="J. Bacteriol.">
        <title>Draft Genome Sequences for Two Metal-Reducing Pelosinus fermentans Strains Isolated from a Cr(VI)-Contaminated Site and for Type Strain R7.</title>
        <authorList>
            <person name="Brown S.D."/>
            <person name="Podar M."/>
            <person name="Klingeman D.M."/>
            <person name="Johnson C.M."/>
            <person name="Yang Z.K."/>
            <person name="Utturkar S.M."/>
            <person name="Land M.L."/>
            <person name="Mosher J.J."/>
            <person name="Hurt R.A.Jr."/>
            <person name="Phelps T.J."/>
            <person name="Palumbo A.V."/>
            <person name="Arkin A.P."/>
            <person name="Hazen T.C."/>
            <person name="Elias D.A."/>
        </authorList>
    </citation>
    <scope>NUCLEOTIDE SEQUENCE [LARGE SCALE GENOMIC DNA]</scope>
    <source>
        <strain evidence="2 3">B4</strain>
    </source>
</reference>
<evidence type="ECO:0000313" key="3">
    <source>
        <dbReference type="Proteomes" id="UP000004324"/>
    </source>
</evidence>
<feature type="transmembrane region" description="Helical" evidence="1">
    <location>
        <begin position="132"/>
        <end position="155"/>
    </location>
</feature>
<dbReference type="PATRIC" id="fig|1149862.3.peg.4277"/>
<keyword evidence="1" id="KW-1133">Transmembrane helix</keyword>
<evidence type="ECO:0000256" key="1">
    <source>
        <dbReference type="SAM" id="Phobius"/>
    </source>
</evidence>
<accession>I8R9T2</accession>
<evidence type="ECO:0000313" key="2">
    <source>
        <dbReference type="EMBL" id="EIW15563.1"/>
    </source>
</evidence>
<keyword evidence="1" id="KW-0472">Membrane</keyword>
<organism evidence="2 3">
    <name type="scientific">Pelosinus fermentans B4</name>
    <dbReference type="NCBI Taxonomy" id="1149862"/>
    <lineage>
        <taxon>Bacteria</taxon>
        <taxon>Bacillati</taxon>
        <taxon>Bacillota</taxon>
        <taxon>Negativicutes</taxon>
        <taxon>Selenomonadales</taxon>
        <taxon>Sporomusaceae</taxon>
        <taxon>Pelosinus</taxon>
    </lineage>
</organism>
<feature type="transmembrane region" description="Helical" evidence="1">
    <location>
        <begin position="12"/>
        <end position="31"/>
    </location>
</feature>
<dbReference type="RefSeq" id="WP_007938148.1">
    <property type="nucleotide sequence ID" value="NZ_AKVJ01000076.1"/>
</dbReference>
<dbReference type="Proteomes" id="UP000004324">
    <property type="component" value="Unassembled WGS sequence"/>
</dbReference>
<gene>
    <name evidence="2" type="ORF">FB4_1252</name>
</gene>
<name>I8R9T2_9FIRM</name>
<keyword evidence="3" id="KW-1185">Reference proteome</keyword>
<protein>
    <submittedName>
        <fullName evidence="2">Uncharacterized protein</fullName>
    </submittedName>
</protein>
<dbReference type="AlphaFoldDB" id="I8R9T2"/>